<dbReference type="Gene3D" id="3.60.21.10">
    <property type="match status" value="1"/>
</dbReference>
<keyword evidence="2" id="KW-1185">Reference proteome</keyword>
<evidence type="ECO:0000313" key="1">
    <source>
        <dbReference type="EMBL" id="CAG8702537.1"/>
    </source>
</evidence>
<dbReference type="SUPFAM" id="SSF56300">
    <property type="entry name" value="Metallo-dependent phosphatases"/>
    <property type="match status" value="1"/>
</dbReference>
<dbReference type="InterPro" id="IPR005235">
    <property type="entry name" value="YmdB-like"/>
</dbReference>
<organism evidence="1 2">
    <name type="scientific">Gigaspora margarita</name>
    <dbReference type="NCBI Taxonomy" id="4874"/>
    <lineage>
        <taxon>Eukaryota</taxon>
        <taxon>Fungi</taxon>
        <taxon>Fungi incertae sedis</taxon>
        <taxon>Mucoromycota</taxon>
        <taxon>Glomeromycotina</taxon>
        <taxon>Glomeromycetes</taxon>
        <taxon>Diversisporales</taxon>
        <taxon>Gigasporaceae</taxon>
        <taxon>Gigaspora</taxon>
    </lineage>
</organism>
<dbReference type="EMBL" id="CAJVQB010007397">
    <property type="protein sequence ID" value="CAG8702537.1"/>
    <property type="molecule type" value="Genomic_DNA"/>
</dbReference>
<dbReference type="Pfam" id="PF13277">
    <property type="entry name" value="YmdB"/>
    <property type="match status" value="1"/>
</dbReference>
<dbReference type="PANTHER" id="PTHR36303">
    <property type="entry name" value="2',3'-CYCLIC-NUCLEOTIDE 2'-PHOSPHODIESTERASE"/>
    <property type="match status" value="1"/>
</dbReference>
<dbReference type="PANTHER" id="PTHR36303:SF1">
    <property type="entry name" value="2',3'-CYCLIC-NUCLEOTIDE 2'-PHOSPHODIESTERASE"/>
    <property type="match status" value="1"/>
</dbReference>
<protein>
    <submittedName>
        <fullName evidence="1">3856_t:CDS:1</fullName>
    </submittedName>
</protein>
<feature type="non-terminal residue" evidence="1">
    <location>
        <position position="1"/>
    </location>
</feature>
<evidence type="ECO:0000313" key="2">
    <source>
        <dbReference type="Proteomes" id="UP000789901"/>
    </source>
</evidence>
<name>A0ABN7V009_GIGMA</name>
<reference evidence="1 2" key="1">
    <citation type="submission" date="2021-06" db="EMBL/GenBank/DDBJ databases">
        <authorList>
            <person name="Kallberg Y."/>
            <person name="Tangrot J."/>
            <person name="Rosling A."/>
        </authorList>
    </citation>
    <scope>NUCLEOTIDE SEQUENCE [LARGE SCALE GENOMIC DNA]</scope>
    <source>
        <strain evidence="1 2">120-4 pot B 10/14</strain>
    </source>
</reference>
<proteinExistence type="predicted"/>
<dbReference type="Proteomes" id="UP000789901">
    <property type="component" value="Unassembled WGS sequence"/>
</dbReference>
<comment type="caution">
    <text evidence="1">The sequence shown here is derived from an EMBL/GenBank/DDBJ whole genome shotgun (WGS) entry which is preliminary data.</text>
</comment>
<dbReference type="InterPro" id="IPR029052">
    <property type="entry name" value="Metallo-depent_PP-like"/>
</dbReference>
<sequence>VPDLLRPLNSNPYHPGYGTIRIKVKGTTFMSMAAENPYFILEKVLNLQDWDLHLVDFHAETTAEKVALALYFDGKISALWGTHTHVQTADERILPKGTGFITDLGMTGPYSGVIGAKPAVI</sequence>
<gene>
    <name evidence="1" type="ORF">GMARGA_LOCUS12214</name>
</gene>
<accession>A0ABN7V009</accession>